<evidence type="ECO:0000256" key="1">
    <source>
        <dbReference type="SAM" id="MobiDB-lite"/>
    </source>
</evidence>
<evidence type="ECO:0000313" key="3">
    <source>
        <dbReference type="EMBL" id="XDP98587.1"/>
    </source>
</evidence>
<dbReference type="Gene3D" id="3.40.50.720">
    <property type="entry name" value="NAD(P)-binding Rossmann-like Domain"/>
    <property type="match status" value="1"/>
</dbReference>
<feature type="compositionally biased region" description="Gly residues" evidence="1">
    <location>
        <begin position="332"/>
        <end position="343"/>
    </location>
</feature>
<dbReference type="InterPro" id="IPR036291">
    <property type="entry name" value="NAD(P)-bd_dom_sf"/>
</dbReference>
<geneLocation type="plasmid" evidence="3">
    <name>unnamed1</name>
</geneLocation>
<evidence type="ECO:0000259" key="2">
    <source>
        <dbReference type="Pfam" id="PF01370"/>
    </source>
</evidence>
<feature type="region of interest" description="Disordered" evidence="1">
    <location>
        <begin position="323"/>
        <end position="343"/>
    </location>
</feature>
<dbReference type="InterPro" id="IPR001509">
    <property type="entry name" value="Epimerase_deHydtase"/>
</dbReference>
<keyword evidence="3" id="KW-0614">Plasmid</keyword>
<dbReference type="AlphaFoldDB" id="A0AB39LXB1"/>
<feature type="domain" description="NAD-dependent epimerase/dehydratase" evidence="2">
    <location>
        <begin position="12"/>
        <end position="214"/>
    </location>
</feature>
<dbReference type="RefSeq" id="WP_369162221.1">
    <property type="nucleotide sequence ID" value="NZ_CP163430.1"/>
</dbReference>
<dbReference type="EMBL" id="CP163430">
    <property type="protein sequence ID" value="XDP98587.1"/>
    <property type="molecule type" value="Genomic_DNA"/>
</dbReference>
<dbReference type="PANTHER" id="PTHR43245">
    <property type="entry name" value="BIFUNCTIONAL POLYMYXIN RESISTANCE PROTEIN ARNA"/>
    <property type="match status" value="1"/>
</dbReference>
<organism evidence="3">
    <name type="scientific">Streptomyces sp. R02</name>
    <dbReference type="NCBI Taxonomy" id="3238623"/>
    <lineage>
        <taxon>Bacteria</taxon>
        <taxon>Bacillati</taxon>
        <taxon>Actinomycetota</taxon>
        <taxon>Actinomycetes</taxon>
        <taxon>Kitasatosporales</taxon>
        <taxon>Streptomycetaceae</taxon>
        <taxon>Streptomyces</taxon>
    </lineage>
</organism>
<protein>
    <submittedName>
        <fullName evidence="3">NAD-dependent epimerase/dehydratase family protein</fullName>
    </submittedName>
</protein>
<proteinExistence type="predicted"/>
<reference evidence="3" key="1">
    <citation type="submission" date="2024-07" db="EMBL/GenBank/DDBJ databases">
        <authorList>
            <person name="Yu S.T."/>
        </authorList>
    </citation>
    <scope>NUCLEOTIDE SEQUENCE</scope>
    <source>
        <strain evidence="3">R02</strain>
        <plasmid evidence="3">unnamed1</plasmid>
    </source>
</reference>
<dbReference type="InterPro" id="IPR050177">
    <property type="entry name" value="Lipid_A_modif_metabolic_enz"/>
</dbReference>
<dbReference type="SUPFAM" id="SSF51735">
    <property type="entry name" value="NAD(P)-binding Rossmann-fold domains"/>
    <property type="match status" value="1"/>
</dbReference>
<name>A0AB39LXB1_9ACTN</name>
<dbReference type="Pfam" id="PF01370">
    <property type="entry name" value="Epimerase"/>
    <property type="match status" value="1"/>
</dbReference>
<accession>A0AB39LXB1</accession>
<gene>
    <name evidence="3" type="ORF">AB5J57_34385</name>
</gene>
<sequence>MSSSSSRITGTVLVAGGSGFIGSAVVDELAARAAARGGPAIQVLARRAPSSRDATVGHVRADLTRPETLRGALAGVEVLVHTAAYVGRDPARCEAVNHGGTLALLNEARRAGVEHVVYVSTASVYGPGPHRGADEHALVPRPASPASTSRLRAERAVLDAGGTVLRPHLVHGAGDEWFIPALARLLTGVPAWPAGHASRSSLIAVHDLARGVAGLACGPSAADRSTVYHAAHPQPVATDRLLSALQRHLGFPVPRGDVSPGEHRDLVTHAVPELSDHQYALLTLDHWYRADRLWSRIGEDPGPGFEARFAEAADWYAAHLAGRDRPRVRQGAGPGRRPGGSAG</sequence>